<sequence>MGCWTSSFVISVDNLLRYDPPHIDWLHSCDAMQEHQTCFVDSFIVRCGKNSMLQELVPHPHDRLQTHFSEGPLIHPILVVPISSFFSHVLHDGCQLLISDGGQGGLVGIIPHLDVEVLVDVCLRIKHSIATNNHFPLLLARAGEINIKLLHDLRVV</sequence>
<protein>
    <submittedName>
        <fullName evidence="1">Uncharacterized protein</fullName>
    </submittedName>
</protein>
<evidence type="ECO:0000313" key="1">
    <source>
        <dbReference type="EMBL" id="MCI15746.1"/>
    </source>
</evidence>
<dbReference type="AlphaFoldDB" id="A0A392PWQ6"/>
<dbReference type="Proteomes" id="UP000265520">
    <property type="component" value="Unassembled WGS sequence"/>
</dbReference>
<comment type="caution">
    <text evidence="1">The sequence shown here is derived from an EMBL/GenBank/DDBJ whole genome shotgun (WGS) entry which is preliminary data.</text>
</comment>
<organism evidence="1 2">
    <name type="scientific">Trifolium medium</name>
    <dbReference type="NCBI Taxonomy" id="97028"/>
    <lineage>
        <taxon>Eukaryota</taxon>
        <taxon>Viridiplantae</taxon>
        <taxon>Streptophyta</taxon>
        <taxon>Embryophyta</taxon>
        <taxon>Tracheophyta</taxon>
        <taxon>Spermatophyta</taxon>
        <taxon>Magnoliopsida</taxon>
        <taxon>eudicotyledons</taxon>
        <taxon>Gunneridae</taxon>
        <taxon>Pentapetalae</taxon>
        <taxon>rosids</taxon>
        <taxon>fabids</taxon>
        <taxon>Fabales</taxon>
        <taxon>Fabaceae</taxon>
        <taxon>Papilionoideae</taxon>
        <taxon>50 kb inversion clade</taxon>
        <taxon>NPAAA clade</taxon>
        <taxon>Hologalegina</taxon>
        <taxon>IRL clade</taxon>
        <taxon>Trifolieae</taxon>
        <taxon>Trifolium</taxon>
    </lineage>
</organism>
<name>A0A392PWQ6_9FABA</name>
<dbReference type="EMBL" id="LXQA010097794">
    <property type="protein sequence ID" value="MCI15746.1"/>
    <property type="molecule type" value="Genomic_DNA"/>
</dbReference>
<accession>A0A392PWQ6</accession>
<proteinExistence type="predicted"/>
<keyword evidence="2" id="KW-1185">Reference proteome</keyword>
<reference evidence="1 2" key="1">
    <citation type="journal article" date="2018" name="Front. Plant Sci.">
        <title>Red Clover (Trifolium pratense) and Zigzag Clover (T. medium) - A Picture of Genomic Similarities and Differences.</title>
        <authorList>
            <person name="Dluhosova J."/>
            <person name="Istvanek J."/>
            <person name="Nedelnik J."/>
            <person name="Repkova J."/>
        </authorList>
    </citation>
    <scope>NUCLEOTIDE SEQUENCE [LARGE SCALE GENOMIC DNA]</scope>
    <source>
        <strain evidence="2">cv. 10/8</strain>
        <tissue evidence="1">Leaf</tissue>
    </source>
</reference>
<evidence type="ECO:0000313" key="2">
    <source>
        <dbReference type="Proteomes" id="UP000265520"/>
    </source>
</evidence>